<feature type="transmembrane region" description="Helical" evidence="6">
    <location>
        <begin position="130"/>
        <end position="157"/>
    </location>
</feature>
<evidence type="ECO:0000256" key="6">
    <source>
        <dbReference type="SAM" id="Phobius"/>
    </source>
</evidence>
<protein>
    <recommendedName>
        <fullName evidence="7">Rhodopsin domain-containing protein</fullName>
    </recommendedName>
</protein>
<evidence type="ECO:0000259" key="7">
    <source>
        <dbReference type="Pfam" id="PF20684"/>
    </source>
</evidence>
<dbReference type="Proteomes" id="UP000045706">
    <property type="component" value="Unassembled WGS sequence"/>
</dbReference>
<keyword evidence="2 6" id="KW-0812">Transmembrane</keyword>
<dbReference type="AlphaFoldDB" id="A0A0G4N750"/>
<evidence type="ECO:0000256" key="3">
    <source>
        <dbReference type="ARBA" id="ARBA00022989"/>
    </source>
</evidence>
<feature type="transmembrane region" description="Helical" evidence="6">
    <location>
        <begin position="169"/>
        <end position="195"/>
    </location>
</feature>
<dbReference type="InterPro" id="IPR049326">
    <property type="entry name" value="Rhodopsin_dom_fungi"/>
</dbReference>
<dbReference type="PANTHER" id="PTHR33048:SF108">
    <property type="entry name" value="INTEGRAL MEMBRANE PROTEIN"/>
    <property type="match status" value="1"/>
</dbReference>
<evidence type="ECO:0000313" key="8">
    <source>
        <dbReference type="EMBL" id="CRK42135.1"/>
    </source>
</evidence>
<keyword evidence="4 6" id="KW-0472">Membrane</keyword>
<evidence type="ECO:0000256" key="2">
    <source>
        <dbReference type="ARBA" id="ARBA00022692"/>
    </source>
</evidence>
<gene>
    <name evidence="8" type="ORF">BN1723_005290</name>
</gene>
<feature type="transmembrane region" description="Helical" evidence="6">
    <location>
        <begin position="246"/>
        <end position="268"/>
    </location>
</feature>
<dbReference type="PANTHER" id="PTHR33048">
    <property type="entry name" value="PTH11-LIKE INTEGRAL MEMBRANE PROTEIN (AFU_ORTHOLOGUE AFUA_5G11245)"/>
    <property type="match status" value="1"/>
</dbReference>
<feature type="transmembrane region" description="Helical" evidence="6">
    <location>
        <begin position="280"/>
        <end position="307"/>
    </location>
</feature>
<comment type="subcellular location">
    <subcellularLocation>
        <location evidence="1">Membrane</location>
        <topology evidence="1">Multi-pass membrane protein</topology>
    </subcellularLocation>
</comment>
<organism evidence="8 9">
    <name type="scientific">Verticillium longisporum</name>
    <name type="common">Verticillium dahliae var. longisporum</name>
    <dbReference type="NCBI Taxonomy" id="100787"/>
    <lineage>
        <taxon>Eukaryota</taxon>
        <taxon>Fungi</taxon>
        <taxon>Dikarya</taxon>
        <taxon>Ascomycota</taxon>
        <taxon>Pezizomycotina</taxon>
        <taxon>Sordariomycetes</taxon>
        <taxon>Hypocreomycetidae</taxon>
        <taxon>Glomerellales</taxon>
        <taxon>Plectosphaerellaceae</taxon>
        <taxon>Verticillium</taxon>
    </lineage>
</organism>
<evidence type="ECO:0000256" key="4">
    <source>
        <dbReference type="ARBA" id="ARBA00023136"/>
    </source>
</evidence>
<dbReference type="GO" id="GO:0016020">
    <property type="term" value="C:membrane"/>
    <property type="evidence" value="ECO:0007669"/>
    <property type="project" value="UniProtKB-SubCell"/>
</dbReference>
<dbReference type="InterPro" id="IPR052337">
    <property type="entry name" value="SAT4-like"/>
</dbReference>
<dbReference type="EMBL" id="CVQI01032717">
    <property type="protein sequence ID" value="CRK42135.1"/>
    <property type="molecule type" value="Genomic_DNA"/>
</dbReference>
<dbReference type="Pfam" id="PF20684">
    <property type="entry name" value="Fung_rhodopsin"/>
    <property type="match status" value="1"/>
</dbReference>
<feature type="transmembrane region" description="Helical" evidence="6">
    <location>
        <begin position="34"/>
        <end position="53"/>
    </location>
</feature>
<reference evidence="9" key="1">
    <citation type="submission" date="2015-05" db="EMBL/GenBank/DDBJ databases">
        <authorList>
            <person name="Fogelqvist Johan"/>
        </authorList>
    </citation>
    <scope>NUCLEOTIDE SEQUENCE [LARGE SCALE GENOMIC DNA]</scope>
</reference>
<feature type="transmembrane region" description="Helical" evidence="6">
    <location>
        <begin position="215"/>
        <end position="234"/>
    </location>
</feature>
<accession>A0A0G4N750</accession>
<sequence>MASSDSEPSRQLGYLPPPPGVTPDFDHPRDAGRVVVLAGLIVCNVLVTIFVSLRGYVKIFINRRILLADWACLVSWVLILVYSATVFTSEQDTYGQHFHSPAQLIAVIHYGLGHYAWEVTVENYSEVLKWLYASSIVYIPAAYITKVTLLLLIARVFAVNERVSKGIHWFLWALLLLYTPVQTIKIIICVPINSYWDFAVSGRCINQRRVFIVDLSIAVMADLVIIILPIPITWSLNLPLKKKIKIILMLGAGGAATAVTIFRLIRVVQFVGSTDVTADFGVLGLTTCVELTVGLICACLPSVNLLFERHQSARKRSTARNVPRTGRWSPAVDKTSHWWDTVTGRRTADATALTTTSQTPATALSQTAMTEVAPSQQQTCPPSHHRQMTFDVELAMFTGQPVDGASAEPEVKGSDVRINSFEGRREGWLAPRADGTVESRDFNQIMGTRLWSTIWDGCKDDIPRT</sequence>
<proteinExistence type="inferred from homology"/>
<feature type="transmembrane region" description="Helical" evidence="6">
    <location>
        <begin position="65"/>
        <end position="84"/>
    </location>
</feature>
<evidence type="ECO:0000256" key="1">
    <source>
        <dbReference type="ARBA" id="ARBA00004141"/>
    </source>
</evidence>
<comment type="similarity">
    <text evidence="5">Belongs to the SAT4 family.</text>
</comment>
<name>A0A0G4N750_VERLO</name>
<evidence type="ECO:0000313" key="9">
    <source>
        <dbReference type="Proteomes" id="UP000045706"/>
    </source>
</evidence>
<feature type="domain" description="Rhodopsin" evidence="7">
    <location>
        <begin position="53"/>
        <end position="308"/>
    </location>
</feature>
<evidence type="ECO:0000256" key="5">
    <source>
        <dbReference type="ARBA" id="ARBA00038359"/>
    </source>
</evidence>
<keyword evidence="3 6" id="KW-1133">Transmembrane helix</keyword>